<dbReference type="InterPro" id="IPR008145">
    <property type="entry name" value="GK/Ca_channel_bsu"/>
</dbReference>
<dbReference type="PROSITE" id="PS50052">
    <property type="entry name" value="GUANYLATE_KINASE_2"/>
    <property type="match status" value="1"/>
</dbReference>
<dbReference type="HAMAP" id="MF_00328">
    <property type="entry name" value="Guanylate_kinase"/>
    <property type="match status" value="1"/>
</dbReference>
<evidence type="ECO:0000256" key="9">
    <source>
        <dbReference type="HAMAP-Rule" id="MF_00328"/>
    </source>
</evidence>
<dbReference type="EMBL" id="CP009654">
    <property type="protein sequence ID" value="APC97041.1"/>
    <property type="molecule type" value="Genomic_DNA"/>
</dbReference>
<keyword evidence="6 9" id="KW-0418">Kinase</keyword>
<gene>
    <name evidence="9 11" type="primary">gmk</name>
    <name evidence="11" type="ORF">KX01_1430</name>
</gene>
<dbReference type="Proteomes" id="UP000182521">
    <property type="component" value="Chromosome"/>
</dbReference>
<dbReference type="SUPFAM" id="SSF52540">
    <property type="entry name" value="P-loop containing nucleoside triphosphate hydrolases"/>
    <property type="match status" value="1"/>
</dbReference>
<evidence type="ECO:0000256" key="5">
    <source>
        <dbReference type="ARBA" id="ARBA00022741"/>
    </source>
</evidence>
<name>A0A1J0KTF8_9GAMM</name>
<evidence type="ECO:0000256" key="8">
    <source>
        <dbReference type="ARBA" id="ARBA00030128"/>
    </source>
</evidence>
<dbReference type="GO" id="GO:0005829">
    <property type="term" value="C:cytosol"/>
    <property type="evidence" value="ECO:0007669"/>
    <property type="project" value="TreeGrafter"/>
</dbReference>
<dbReference type="InterPro" id="IPR017665">
    <property type="entry name" value="Guanylate_kinase"/>
</dbReference>
<dbReference type="KEGG" id="frc:KX01_1430"/>
<protein>
    <recommendedName>
        <fullName evidence="3 9">Guanylate kinase</fullName>
        <ecNumber evidence="2 9">2.7.4.8</ecNumber>
    </recommendedName>
    <alternativeName>
        <fullName evidence="8 9">GMP kinase</fullName>
    </alternativeName>
</protein>
<dbReference type="STRING" id="1542390.KX01_1430"/>
<evidence type="ECO:0000256" key="2">
    <source>
        <dbReference type="ARBA" id="ARBA00012961"/>
    </source>
</evidence>
<dbReference type="FunFam" id="3.30.63.10:FF:000002">
    <property type="entry name" value="Guanylate kinase 1"/>
    <property type="match status" value="1"/>
</dbReference>
<dbReference type="Gene3D" id="3.30.63.10">
    <property type="entry name" value="Guanylate Kinase phosphate binding domain"/>
    <property type="match status" value="1"/>
</dbReference>
<proteinExistence type="inferred from homology"/>
<dbReference type="PROSITE" id="PS00856">
    <property type="entry name" value="GUANYLATE_KINASE_1"/>
    <property type="match status" value="1"/>
</dbReference>
<dbReference type="InterPro" id="IPR027417">
    <property type="entry name" value="P-loop_NTPase"/>
</dbReference>
<keyword evidence="5 9" id="KW-0547">Nucleotide-binding</keyword>
<dbReference type="InterPro" id="IPR008144">
    <property type="entry name" value="Guanylate_kin-like_dom"/>
</dbReference>
<dbReference type="RefSeq" id="WP_071664323.1">
    <property type="nucleotide sequence ID" value="NZ_CP009654.1"/>
</dbReference>
<feature type="binding site" evidence="9">
    <location>
        <begin position="10"/>
        <end position="17"/>
    </location>
    <ligand>
        <name>ATP</name>
        <dbReference type="ChEBI" id="CHEBI:30616"/>
    </ligand>
</feature>
<organism evidence="11 12">
    <name type="scientific">Francisella frigiditurris</name>
    <dbReference type="NCBI Taxonomy" id="1542390"/>
    <lineage>
        <taxon>Bacteria</taxon>
        <taxon>Pseudomonadati</taxon>
        <taxon>Pseudomonadota</taxon>
        <taxon>Gammaproteobacteria</taxon>
        <taxon>Thiotrichales</taxon>
        <taxon>Francisellaceae</taxon>
        <taxon>Francisella</taxon>
    </lineage>
</organism>
<dbReference type="GO" id="GO:0005524">
    <property type="term" value="F:ATP binding"/>
    <property type="evidence" value="ECO:0007669"/>
    <property type="project" value="UniProtKB-UniRule"/>
</dbReference>
<comment type="similarity">
    <text evidence="1 9">Belongs to the guanylate kinase family.</text>
</comment>
<sequence>MSNYIFIVSAPSGAGKSSLLKAFLETKTGKNNFVVATSHTTREPRLGETNGKEYYFVTVAEFEEMLRQNGFIEYAKVFKNYYGTSKYEIDRLLSQGKNIILEIDWQGARQAREIYKDQCKSLFILPPSLEELKSRLVKRNTDSEDVIKHRMEQAENEISHADEYNQKIINDNFEEALDSLTKYFIQSIKS</sequence>
<dbReference type="OrthoDB" id="9808150at2"/>
<keyword evidence="4 9" id="KW-0808">Transferase</keyword>
<evidence type="ECO:0000256" key="3">
    <source>
        <dbReference type="ARBA" id="ARBA00016296"/>
    </source>
</evidence>
<comment type="subcellular location">
    <subcellularLocation>
        <location evidence="9">Cytoplasm</location>
    </subcellularLocation>
</comment>
<dbReference type="EC" id="2.7.4.8" evidence="2 9"/>
<reference evidence="12" key="1">
    <citation type="submission" date="2014-10" db="EMBL/GenBank/DDBJ databases">
        <authorList>
            <person name="Kuske C.R."/>
            <person name="Challacombe J.F."/>
            <person name="Daligault H.E."/>
            <person name="Davenport K.W."/>
            <person name="Johnson S.L."/>
            <person name="Siddaramappa S."/>
            <person name="Petersen J.M."/>
        </authorList>
    </citation>
    <scope>NUCLEOTIDE SEQUENCE [LARGE SCALE GENOMIC DNA]</scope>
    <source>
        <strain evidence="12">CA97-1460</strain>
    </source>
</reference>
<dbReference type="InterPro" id="IPR020590">
    <property type="entry name" value="Guanylate_kinase_CS"/>
</dbReference>
<evidence type="ECO:0000256" key="6">
    <source>
        <dbReference type="ARBA" id="ARBA00022777"/>
    </source>
</evidence>
<dbReference type="Gene3D" id="3.40.50.300">
    <property type="entry name" value="P-loop containing nucleotide triphosphate hydrolases"/>
    <property type="match status" value="1"/>
</dbReference>
<feature type="domain" description="Guanylate kinase-like" evidence="10">
    <location>
        <begin position="3"/>
        <end position="185"/>
    </location>
</feature>
<evidence type="ECO:0000256" key="4">
    <source>
        <dbReference type="ARBA" id="ARBA00022679"/>
    </source>
</evidence>
<keyword evidence="7 9" id="KW-0067">ATP-binding</keyword>
<comment type="catalytic activity">
    <reaction evidence="9">
        <text>GMP + ATP = GDP + ADP</text>
        <dbReference type="Rhea" id="RHEA:20780"/>
        <dbReference type="ChEBI" id="CHEBI:30616"/>
        <dbReference type="ChEBI" id="CHEBI:58115"/>
        <dbReference type="ChEBI" id="CHEBI:58189"/>
        <dbReference type="ChEBI" id="CHEBI:456216"/>
        <dbReference type="EC" id="2.7.4.8"/>
    </reaction>
</comment>
<dbReference type="PANTHER" id="PTHR23117">
    <property type="entry name" value="GUANYLATE KINASE-RELATED"/>
    <property type="match status" value="1"/>
</dbReference>
<keyword evidence="12" id="KW-1185">Reference proteome</keyword>
<evidence type="ECO:0000313" key="12">
    <source>
        <dbReference type="Proteomes" id="UP000182521"/>
    </source>
</evidence>
<evidence type="ECO:0000256" key="7">
    <source>
        <dbReference type="ARBA" id="ARBA00022840"/>
    </source>
</evidence>
<evidence type="ECO:0000313" key="11">
    <source>
        <dbReference type="EMBL" id="APC97041.1"/>
    </source>
</evidence>
<dbReference type="PANTHER" id="PTHR23117:SF13">
    <property type="entry name" value="GUANYLATE KINASE"/>
    <property type="match status" value="1"/>
</dbReference>
<accession>A0A1J0KTF8</accession>
<keyword evidence="9" id="KW-0963">Cytoplasm</keyword>
<evidence type="ECO:0000259" key="10">
    <source>
        <dbReference type="PROSITE" id="PS50052"/>
    </source>
</evidence>
<evidence type="ECO:0000256" key="1">
    <source>
        <dbReference type="ARBA" id="ARBA00005790"/>
    </source>
</evidence>
<dbReference type="NCBIfam" id="TIGR03263">
    <property type="entry name" value="guanyl_kin"/>
    <property type="match status" value="1"/>
</dbReference>
<comment type="function">
    <text evidence="9">Essential for recycling GMP and indirectly, cGMP.</text>
</comment>
<dbReference type="GO" id="GO:0004385">
    <property type="term" value="F:GMP kinase activity"/>
    <property type="evidence" value="ECO:0007669"/>
    <property type="project" value="UniProtKB-UniRule"/>
</dbReference>
<dbReference type="SMART" id="SM00072">
    <property type="entry name" value="GuKc"/>
    <property type="match status" value="1"/>
</dbReference>
<dbReference type="Pfam" id="PF00625">
    <property type="entry name" value="Guanylate_kin"/>
    <property type="match status" value="1"/>
</dbReference>
<dbReference type="CDD" id="cd00071">
    <property type="entry name" value="GMPK"/>
    <property type="match status" value="1"/>
</dbReference>
<dbReference type="AlphaFoldDB" id="A0A1J0KTF8"/>